<dbReference type="AlphaFoldDB" id="A0A183UWT1"/>
<evidence type="ECO:0000256" key="2">
    <source>
        <dbReference type="ARBA" id="ARBA00022729"/>
    </source>
</evidence>
<reference evidence="5 6" key="2">
    <citation type="submission" date="2018-11" db="EMBL/GenBank/DDBJ databases">
        <authorList>
            <consortium name="Pathogen Informatics"/>
        </authorList>
    </citation>
    <scope>NUCLEOTIDE SEQUENCE [LARGE SCALE GENOMIC DNA]</scope>
</reference>
<keyword evidence="1" id="KW-0193">Cuticle</keyword>
<dbReference type="PANTHER" id="PTHR22907">
    <property type="entry name" value="GH04558P"/>
    <property type="match status" value="1"/>
</dbReference>
<sequence length="170" mass="19120">MGCIIFTGNIYVKGQFGIPACRQQYFGNDYPGATFTVRIGECGMRRIRQLQPHGLNYMIVFVTNFHPQFITKVDRAFNVRCFYAQSDKTVNSELEVSHFYKCIVQQRGICEDQSPRKTLQKRCQESSSGATVEPLPANASDHGQVGQPSQEALRPRFPASVMLLRGAHKG</sequence>
<evidence type="ECO:0000256" key="1">
    <source>
        <dbReference type="ARBA" id="ARBA00022460"/>
    </source>
</evidence>
<dbReference type="InterPro" id="IPR001507">
    <property type="entry name" value="ZP_dom"/>
</dbReference>
<evidence type="ECO:0000313" key="7">
    <source>
        <dbReference type="WBParaSite" id="TCNE_0001295101-mRNA-1"/>
    </source>
</evidence>
<organism evidence="6 7">
    <name type="scientific">Toxocara canis</name>
    <name type="common">Canine roundworm</name>
    <dbReference type="NCBI Taxonomy" id="6265"/>
    <lineage>
        <taxon>Eukaryota</taxon>
        <taxon>Metazoa</taxon>
        <taxon>Ecdysozoa</taxon>
        <taxon>Nematoda</taxon>
        <taxon>Chromadorea</taxon>
        <taxon>Rhabditida</taxon>
        <taxon>Spirurina</taxon>
        <taxon>Ascaridomorpha</taxon>
        <taxon>Ascaridoidea</taxon>
        <taxon>Toxocaridae</taxon>
        <taxon>Toxocara</taxon>
    </lineage>
</organism>
<keyword evidence="6" id="KW-1185">Reference proteome</keyword>
<reference evidence="7" key="1">
    <citation type="submission" date="2016-06" db="UniProtKB">
        <authorList>
            <consortium name="WormBaseParasite"/>
        </authorList>
    </citation>
    <scope>IDENTIFICATION</scope>
</reference>
<feature type="domain" description="ZP" evidence="4">
    <location>
        <begin position="1"/>
        <end position="170"/>
    </location>
</feature>
<dbReference type="PANTHER" id="PTHR22907:SF12">
    <property type="entry name" value="ZP DOMAIN-CONTAINING PROTEIN"/>
    <property type="match status" value="1"/>
</dbReference>
<evidence type="ECO:0000256" key="3">
    <source>
        <dbReference type="SAM" id="MobiDB-lite"/>
    </source>
</evidence>
<dbReference type="PROSITE" id="PS51034">
    <property type="entry name" value="ZP_2"/>
    <property type="match status" value="1"/>
</dbReference>
<dbReference type="EMBL" id="UYWY01021492">
    <property type="protein sequence ID" value="VDM44272.1"/>
    <property type="molecule type" value="Genomic_DNA"/>
</dbReference>
<accession>A0A183UWT1</accession>
<feature type="region of interest" description="Disordered" evidence="3">
    <location>
        <begin position="124"/>
        <end position="152"/>
    </location>
</feature>
<dbReference type="Proteomes" id="UP000050794">
    <property type="component" value="Unassembled WGS sequence"/>
</dbReference>
<evidence type="ECO:0000313" key="6">
    <source>
        <dbReference type="Proteomes" id="UP000050794"/>
    </source>
</evidence>
<evidence type="ECO:0000313" key="5">
    <source>
        <dbReference type="EMBL" id="VDM44272.1"/>
    </source>
</evidence>
<dbReference type="InterPro" id="IPR056953">
    <property type="entry name" value="CUT_N"/>
</dbReference>
<name>A0A183UWT1_TOXCA</name>
<keyword evidence="2" id="KW-0732">Signal</keyword>
<gene>
    <name evidence="5" type="ORF">TCNE_LOCUS12951</name>
</gene>
<evidence type="ECO:0000259" key="4">
    <source>
        <dbReference type="PROSITE" id="PS51034"/>
    </source>
</evidence>
<dbReference type="InterPro" id="IPR051962">
    <property type="entry name" value="Cuticlin"/>
</dbReference>
<dbReference type="Pfam" id="PF25057">
    <property type="entry name" value="CUT_N"/>
    <property type="match status" value="1"/>
</dbReference>
<proteinExistence type="predicted"/>
<dbReference type="WBParaSite" id="TCNE_0001295101-mRNA-1">
    <property type="protein sequence ID" value="TCNE_0001295101-mRNA-1"/>
    <property type="gene ID" value="TCNE_0001295101"/>
</dbReference>
<protein>
    <submittedName>
        <fullName evidence="7">ZP domain-containing protein</fullName>
    </submittedName>
</protein>
<dbReference type="GO" id="GO:0042302">
    <property type="term" value="F:structural constituent of cuticle"/>
    <property type="evidence" value="ECO:0007669"/>
    <property type="project" value="UniProtKB-KW"/>
</dbReference>